<dbReference type="PROSITE" id="PS50068">
    <property type="entry name" value="LDLRA_2"/>
    <property type="match status" value="1"/>
</dbReference>
<dbReference type="InterPro" id="IPR000033">
    <property type="entry name" value="LDLR_classB_rpt"/>
</dbReference>
<proteinExistence type="predicted"/>
<dbReference type="InterPro" id="IPR000742">
    <property type="entry name" value="EGF"/>
</dbReference>
<evidence type="ECO:0000256" key="3">
    <source>
        <dbReference type="ARBA" id="ARBA00022583"/>
    </source>
</evidence>
<feature type="compositionally biased region" description="Polar residues" evidence="15">
    <location>
        <begin position="667"/>
        <end position="679"/>
    </location>
</feature>
<dbReference type="GO" id="GO:0043235">
    <property type="term" value="C:receptor complex"/>
    <property type="evidence" value="ECO:0007669"/>
    <property type="project" value="TreeGrafter"/>
</dbReference>
<feature type="chain" id="PRO_5028947459" evidence="17">
    <location>
        <begin position="23"/>
        <end position="872"/>
    </location>
</feature>
<dbReference type="PROSITE" id="PS00022">
    <property type="entry name" value="EGF_1"/>
    <property type="match status" value="1"/>
</dbReference>
<feature type="compositionally biased region" description="Basic and acidic residues" evidence="15">
    <location>
        <begin position="728"/>
        <end position="740"/>
    </location>
</feature>
<keyword evidence="19" id="KW-1185">Reference proteome</keyword>
<sequence length="872" mass="96753">MGTEPVLLVAIQFNLLLYGLRSLKEDILATTDKNLTIFSIDYDLLDQKVFWTDLGAESIQWLSMDTKKTGTVVKGIKSDCIAVDWIGRNLYWTDGTAGQILAIPLTAVWRGKPEYTVVLDDGLNQPRSLALDPLNGLMYWSEKVGGESRIEQAGMDGGNRKVLIEQGLGWPTSIVLDQLSWKMFWSDDKFHCIGSANLDGTGVSMLQLTQIKSPFSVAVLEDEVFWSETKTRTVQRMQKLTGKNRAILIKRFEQPYGLKVMHEVLQPRSSNPCLDTGCSHLCLLSPRSKGSCRCPVGLLLADDSVSCVPVKESAFLFLALPTVITQIYLKNLEALLEQTTLPEHRTLPFTSVNQLASVDYLVQEKALYLSELESGDIRLLRLKESGKLSWRKILSVAGTVINLAVDWLSGNIYWIDSENPHIHVVSSKGQYSTVMFSENLHRPTCVALHPPTMVMCFVDLRPQGDGGHGSSIDCAFMDGSRRKVLWQKSQVPVGLTFSDSGTRVYWADTGRGLIESIQQDGSRYRVDRRGIWGLNLFAYGQGMLFWTTVDDAQITKVWYSEAERSENRWFEVDQKIVDLKVYSKLRQQGSHSCSNDNGGCSHICLPKPGGQTCKCPSRYYLADTNRCIEAVRCSAPSQACEDGRTCISPEQVCDGRADCLDASDEMSCTSPDKTHSTPTPEKLEAAKRVTPKITLHPQASEPQEATSRGPEGMTHPVRKTLIPPVPGRESKTSETKERGKPVQSKDSQRTKQLPCSSDFCNGRGICTMEGELRKCSCLVENNGEVCEEAARGPALSYITLGSTIGLSVVLVALGAFVCFRKDRKLKRNTTASARTLASHKEDDQEGENLMNTETFVNEAYDEQALLTSVQTD</sequence>
<feature type="disulfide bond" evidence="12">
    <location>
        <begin position="777"/>
        <end position="786"/>
    </location>
</feature>
<dbReference type="SUPFAM" id="SSF63825">
    <property type="entry name" value="YWTD domain"/>
    <property type="match status" value="2"/>
</dbReference>
<dbReference type="InterPro" id="IPR051221">
    <property type="entry name" value="LDLR-related"/>
</dbReference>
<dbReference type="SMART" id="SM00192">
    <property type="entry name" value="LDLa"/>
    <property type="match status" value="1"/>
</dbReference>
<dbReference type="InterPro" id="IPR023415">
    <property type="entry name" value="LDLR_class-A_CS"/>
</dbReference>
<reference evidence="20" key="1">
    <citation type="submission" date="2025-08" db="UniProtKB">
        <authorList>
            <consortium name="RefSeq"/>
        </authorList>
    </citation>
    <scope>IDENTIFICATION</scope>
    <source>
        <tissue evidence="20">Muscle</tissue>
    </source>
</reference>
<dbReference type="KEGG" id="pdic:118497253"/>
<organism evidence="19 20">
    <name type="scientific">Phyllostomus discolor</name>
    <name type="common">pale spear-nosed bat</name>
    <dbReference type="NCBI Taxonomy" id="89673"/>
    <lineage>
        <taxon>Eukaryota</taxon>
        <taxon>Metazoa</taxon>
        <taxon>Chordata</taxon>
        <taxon>Craniata</taxon>
        <taxon>Vertebrata</taxon>
        <taxon>Euteleostomi</taxon>
        <taxon>Mammalia</taxon>
        <taxon>Eutheria</taxon>
        <taxon>Laurasiatheria</taxon>
        <taxon>Chiroptera</taxon>
        <taxon>Yangochiroptera</taxon>
        <taxon>Phyllostomidae</taxon>
        <taxon>Phyllostominae</taxon>
        <taxon>Phyllostomus</taxon>
    </lineage>
</organism>
<evidence type="ECO:0000256" key="16">
    <source>
        <dbReference type="SAM" id="Phobius"/>
    </source>
</evidence>
<evidence type="ECO:0000256" key="9">
    <source>
        <dbReference type="ARBA" id="ARBA00023157"/>
    </source>
</evidence>
<keyword evidence="3" id="KW-0254">Endocytosis</keyword>
<comment type="subcellular location">
    <subcellularLocation>
        <location evidence="1">Membrane</location>
        <topology evidence="1">Single-pass membrane protein</topology>
    </subcellularLocation>
</comment>
<keyword evidence="10" id="KW-0675">Receptor</keyword>
<evidence type="ECO:0000256" key="8">
    <source>
        <dbReference type="ARBA" id="ARBA00023136"/>
    </source>
</evidence>
<name>A0A7E6CJE0_9CHIR</name>
<evidence type="ECO:0000256" key="2">
    <source>
        <dbReference type="ARBA" id="ARBA00022536"/>
    </source>
</evidence>
<dbReference type="Gene3D" id="2.120.10.30">
    <property type="entry name" value="TolB, C-terminal domain"/>
    <property type="match status" value="2"/>
</dbReference>
<keyword evidence="8 16" id="KW-0472">Membrane</keyword>
<keyword evidence="4 16" id="KW-0812">Transmembrane</keyword>
<dbReference type="PROSITE" id="PS51120">
    <property type="entry name" value="LDLRB"/>
    <property type="match status" value="2"/>
</dbReference>
<dbReference type="Pfam" id="PF00058">
    <property type="entry name" value="Ldl_recept_b"/>
    <property type="match status" value="1"/>
</dbReference>
<dbReference type="PANTHER" id="PTHR22722:SF12">
    <property type="entry name" value="EGF-LIKE DOMAIN-CONTAINING PROTEIN"/>
    <property type="match status" value="1"/>
</dbReference>
<dbReference type="OrthoDB" id="8831087at2759"/>
<evidence type="ECO:0000256" key="4">
    <source>
        <dbReference type="ARBA" id="ARBA00022692"/>
    </source>
</evidence>
<dbReference type="GO" id="GO:0006898">
    <property type="term" value="P:receptor-mediated endocytosis"/>
    <property type="evidence" value="ECO:0007669"/>
    <property type="project" value="TreeGrafter"/>
</dbReference>
<evidence type="ECO:0000259" key="18">
    <source>
        <dbReference type="PROSITE" id="PS50026"/>
    </source>
</evidence>
<dbReference type="PROSITE" id="PS01209">
    <property type="entry name" value="LDLRA_1"/>
    <property type="match status" value="1"/>
</dbReference>
<feature type="domain" description="EGF-like" evidence="18">
    <location>
        <begin position="751"/>
        <end position="787"/>
    </location>
</feature>
<evidence type="ECO:0000313" key="20">
    <source>
        <dbReference type="RefSeq" id="XP_035867001.1"/>
    </source>
</evidence>
<evidence type="ECO:0000256" key="14">
    <source>
        <dbReference type="PROSITE-ProRule" id="PRU00461"/>
    </source>
</evidence>
<dbReference type="Pfam" id="PF14670">
    <property type="entry name" value="FXa_inhibition"/>
    <property type="match status" value="1"/>
</dbReference>
<feature type="repeat" description="LDL-receptor class B" evidence="14">
    <location>
        <begin position="136"/>
        <end position="180"/>
    </location>
</feature>
<evidence type="ECO:0000256" key="6">
    <source>
        <dbReference type="ARBA" id="ARBA00022737"/>
    </source>
</evidence>
<dbReference type="GeneID" id="118497253"/>
<feature type="transmembrane region" description="Helical" evidence="16">
    <location>
        <begin position="794"/>
        <end position="819"/>
    </location>
</feature>
<evidence type="ECO:0000256" key="10">
    <source>
        <dbReference type="ARBA" id="ARBA00023170"/>
    </source>
</evidence>
<dbReference type="SMART" id="SM00181">
    <property type="entry name" value="EGF"/>
    <property type="match status" value="2"/>
</dbReference>
<keyword evidence="7 16" id="KW-1133">Transmembrane helix</keyword>
<feature type="region of interest" description="Disordered" evidence="15">
    <location>
        <begin position="667"/>
        <end position="753"/>
    </location>
</feature>
<dbReference type="PROSITE" id="PS50026">
    <property type="entry name" value="EGF_3"/>
    <property type="match status" value="1"/>
</dbReference>
<evidence type="ECO:0000256" key="7">
    <source>
        <dbReference type="ARBA" id="ARBA00022989"/>
    </source>
</evidence>
<evidence type="ECO:0000256" key="11">
    <source>
        <dbReference type="ARBA" id="ARBA00023180"/>
    </source>
</evidence>
<evidence type="ECO:0000256" key="15">
    <source>
        <dbReference type="SAM" id="MobiDB-lite"/>
    </source>
</evidence>
<dbReference type="InterPro" id="IPR002172">
    <property type="entry name" value="LDrepeatLR_classA_rpt"/>
</dbReference>
<dbReference type="PANTHER" id="PTHR22722">
    <property type="entry name" value="LOW-DENSITY LIPOPROTEIN RECEPTOR-RELATED PROTEIN 2-RELATED"/>
    <property type="match status" value="1"/>
</dbReference>
<dbReference type="GO" id="GO:0016324">
    <property type="term" value="C:apical plasma membrane"/>
    <property type="evidence" value="ECO:0007669"/>
    <property type="project" value="TreeGrafter"/>
</dbReference>
<feature type="disulfide bond" evidence="13">
    <location>
        <begin position="653"/>
        <end position="668"/>
    </location>
</feature>
<keyword evidence="2 12" id="KW-0245">EGF-like domain</keyword>
<gene>
    <name evidence="20" type="primary">LOC118497253</name>
</gene>
<feature type="repeat" description="LDL-receptor class B" evidence="14">
    <location>
        <begin position="410"/>
        <end position="452"/>
    </location>
</feature>
<dbReference type="InParanoid" id="A0A7E6CJE0"/>
<dbReference type="Pfam" id="PF00057">
    <property type="entry name" value="Ldl_recept_a"/>
    <property type="match status" value="1"/>
</dbReference>
<dbReference type="Gene3D" id="4.10.400.10">
    <property type="entry name" value="Low-density Lipoprotein Receptor"/>
    <property type="match status" value="1"/>
</dbReference>
<dbReference type="SUPFAM" id="SSF57424">
    <property type="entry name" value="LDL receptor-like module"/>
    <property type="match status" value="1"/>
</dbReference>
<evidence type="ECO:0000313" key="19">
    <source>
        <dbReference type="Proteomes" id="UP000504628"/>
    </source>
</evidence>
<keyword evidence="6" id="KW-0677">Repeat</keyword>
<dbReference type="CDD" id="cd00112">
    <property type="entry name" value="LDLa"/>
    <property type="match status" value="1"/>
</dbReference>
<feature type="signal peptide" evidence="17">
    <location>
        <begin position="1"/>
        <end position="22"/>
    </location>
</feature>
<keyword evidence="9 12" id="KW-1015">Disulfide bond</keyword>
<dbReference type="SUPFAM" id="SSF57196">
    <property type="entry name" value="EGF/Laminin"/>
    <property type="match status" value="2"/>
</dbReference>
<comment type="caution">
    <text evidence="12">Lacks conserved residue(s) required for the propagation of feature annotation.</text>
</comment>
<evidence type="ECO:0000256" key="12">
    <source>
        <dbReference type="PROSITE-ProRule" id="PRU00076"/>
    </source>
</evidence>
<dbReference type="Proteomes" id="UP000504628">
    <property type="component" value="Chromosome 11"/>
</dbReference>
<dbReference type="FunFam" id="2.120.10.30:FF:000241">
    <property type="entry name" value="Low-density lipoprotein receptor-related protein 6"/>
    <property type="match status" value="1"/>
</dbReference>
<dbReference type="InterPro" id="IPR036055">
    <property type="entry name" value="LDL_receptor-like_sf"/>
</dbReference>
<evidence type="ECO:0000256" key="13">
    <source>
        <dbReference type="PROSITE-ProRule" id="PRU00124"/>
    </source>
</evidence>
<protein>
    <submittedName>
        <fullName evidence="20">Low-density lipoprotein receptor-related protein 6-like</fullName>
    </submittedName>
</protein>
<keyword evidence="11" id="KW-0325">Glycoprotein</keyword>
<dbReference type="RefSeq" id="XP_035867001.1">
    <property type="nucleotide sequence ID" value="XM_036011108.1"/>
</dbReference>
<dbReference type="AlphaFoldDB" id="A0A7E6CJE0"/>
<keyword evidence="5 17" id="KW-0732">Signal</keyword>
<accession>A0A7E6CJE0</accession>
<evidence type="ECO:0000256" key="17">
    <source>
        <dbReference type="SAM" id="SignalP"/>
    </source>
</evidence>
<evidence type="ECO:0000256" key="1">
    <source>
        <dbReference type="ARBA" id="ARBA00004167"/>
    </source>
</evidence>
<dbReference type="InterPro" id="IPR011042">
    <property type="entry name" value="6-blade_b-propeller_TolB-like"/>
</dbReference>
<evidence type="ECO:0000256" key="5">
    <source>
        <dbReference type="ARBA" id="ARBA00022729"/>
    </source>
</evidence>
<dbReference type="SMART" id="SM00135">
    <property type="entry name" value="LY"/>
    <property type="match status" value="8"/>
</dbReference>
<dbReference type="GO" id="GO:0042562">
    <property type="term" value="F:hormone binding"/>
    <property type="evidence" value="ECO:0007669"/>
    <property type="project" value="TreeGrafter"/>
</dbReference>